<reference evidence="2" key="1">
    <citation type="journal article" date="2022" name="Mol. Ecol. Resour.">
        <title>The genomes of chicory, endive, great burdock and yacon provide insights into Asteraceae palaeo-polyploidization history and plant inulin production.</title>
        <authorList>
            <person name="Fan W."/>
            <person name="Wang S."/>
            <person name="Wang H."/>
            <person name="Wang A."/>
            <person name="Jiang F."/>
            <person name="Liu H."/>
            <person name="Zhao H."/>
            <person name="Xu D."/>
            <person name="Zhang Y."/>
        </authorList>
    </citation>
    <scope>NUCLEOTIDE SEQUENCE [LARGE SCALE GENOMIC DNA]</scope>
    <source>
        <strain evidence="2">cv. Yunnan</strain>
    </source>
</reference>
<evidence type="ECO:0000313" key="2">
    <source>
        <dbReference type="Proteomes" id="UP001056120"/>
    </source>
</evidence>
<gene>
    <name evidence="1" type="ORF">L1987_72422</name>
</gene>
<evidence type="ECO:0000313" key="1">
    <source>
        <dbReference type="EMBL" id="KAI3713836.1"/>
    </source>
</evidence>
<sequence>MNDTDVDCLMETLKQLIKFDYPSPVSKSPWILKEGDKFELLYKELTALRTFLSYSEETRYTVPKVRDLVIRIIDVASKVEDMVDSFVSTLVVLKNTKDFDQNPCLDLDNVLQEIEAIKGDIKFADHKEPNVLKGKGSQSRVNTTVPKEDKIVGLDVETREIVDRLVGDQKKLDIISIVGMGGLGKTALAKRAYYDRYVIYHFYVRGWVSVSQTYETRDLLFSLCNSLSITPKAAEITTGKLRELLYKRLKGKRYLIVIDDIWSVEAWNEISICFPSDSLGSRILVTSRLMKVALHIKPDSPTHRLRFLTVEESWDLLQHKVFAEDGTCSIELQKTGKQIAERCRGLPLAILVISGLLAKSEKSVEFWTQVLDGIGSYIVTDQEQYMNTLSLSYNHLPQHLKSCFLYFGAFKEDFDIDVRKLMWLWVAEGFVKPGTENVAEEYLIDLIDRSLVIVDQKRSDGGVKVCRVHDLLHDLCLKKSKEENFLCEIKIEPFLGLGFSTNTPVRRLFIHNYVLDYAFSKPSSPSTRSFLFFQSVFSCGFSNKNVSFIYSAFKYIRVLELMSVMAPFLPTEIGQLVQLRYLSLRTHGLVIPESVSTLWNLQTLVVYGMTYPIDFQFCKDSSMTNLMHICVWPSVRLQYPVALQNLQAISMLHLPFGRQPVLEMVPNLKKLGCVVLQQPYGSVLFPPLDNLVHLEKLKINIEYDYSHGILPKQARFTCLSRLPHSLKKVTFFNCWLPWKDLSELGRLPNLKILKILRGSFQGPRWDPNDGEFKKLKFLKIQSAELAEWNMLSDHFPALEKLVMDGCRRLKEIPMCLGEIPTMRLIELTWPRSSAAESARRIIEEQQSLGNDWLKLVIYDRQKGFTRPFGGKPFPEISAVYSDSSEDPSDDEESPDDIR</sequence>
<comment type="caution">
    <text evidence="1">The sequence shown here is derived from an EMBL/GenBank/DDBJ whole genome shotgun (WGS) entry which is preliminary data.</text>
</comment>
<organism evidence="1 2">
    <name type="scientific">Smallanthus sonchifolius</name>
    <dbReference type="NCBI Taxonomy" id="185202"/>
    <lineage>
        <taxon>Eukaryota</taxon>
        <taxon>Viridiplantae</taxon>
        <taxon>Streptophyta</taxon>
        <taxon>Embryophyta</taxon>
        <taxon>Tracheophyta</taxon>
        <taxon>Spermatophyta</taxon>
        <taxon>Magnoliopsida</taxon>
        <taxon>eudicotyledons</taxon>
        <taxon>Gunneridae</taxon>
        <taxon>Pentapetalae</taxon>
        <taxon>asterids</taxon>
        <taxon>campanulids</taxon>
        <taxon>Asterales</taxon>
        <taxon>Asteraceae</taxon>
        <taxon>Asteroideae</taxon>
        <taxon>Heliantheae alliance</taxon>
        <taxon>Millerieae</taxon>
        <taxon>Smallanthus</taxon>
    </lineage>
</organism>
<proteinExistence type="predicted"/>
<accession>A0ACB9AVV9</accession>
<dbReference type="EMBL" id="CM042041">
    <property type="protein sequence ID" value="KAI3713836.1"/>
    <property type="molecule type" value="Genomic_DNA"/>
</dbReference>
<name>A0ACB9AVV9_9ASTR</name>
<keyword evidence="2" id="KW-1185">Reference proteome</keyword>
<protein>
    <submittedName>
        <fullName evidence="1">Uncharacterized protein</fullName>
    </submittedName>
</protein>
<dbReference type="Proteomes" id="UP001056120">
    <property type="component" value="Linkage Group LG24"/>
</dbReference>
<reference evidence="1 2" key="2">
    <citation type="journal article" date="2022" name="Mol. Ecol. Resour.">
        <title>The genomes of chicory, endive, great burdock and yacon provide insights into Asteraceae paleo-polyploidization history and plant inulin production.</title>
        <authorList>
            <person name="Fan W."/>
            <person name="Wang S."/>
            <person name="Wang H."/>
            <person name="Wang A."/>
            <person name="Jiang F."/>
            <person name="Liu H."/>
            <person name="Zhao H."/>
            <person name="Xu D."/>
            <person name="Zhang Y."/>
        </authorList>
    </citation>
    <scope>NUCLEOTIDE SEQUENCE [LARGE SCALE GENOMIC DNA]</scope>
    <source>
        <strain evidence="2">cv. Yunnan</strain>
        <tissue evidence="1">Leaves</tissue>
    </source>
</reference>